<accession>A0AAD8U2E0</accession>
<gene>
    <name evidence="3" type="ORF">QYE76_015343</name>
</gene>
<dbReference type="AlphaFoldDB" id="A0AAD8U2E0"/>
<name>A0AAD8U2E0_LOLMU</name>
<dbReference type="InterPro" id="IPR036047">
    <property type="entry name" value="F-box-like_dom_sf"/>
</dbReference>
<reference evidence="3" key="1">
    <citation type="submission" date="2023-07" db="EMBL/GenBank/DDBJ databases">
        <title>A chromosome-level genome assembly of Lolium multiflorum.</title>
        <authorList>
            <person name="Chen Y."/>
            <person name="Copetti D."/>
            <person name="Kolliker R."/>
            <person name="Studer B."/>
        </authorList>
    </citation>
    <scope>NUCLEOTIDE SEQUENCE</scope>
    <source>
        <strain evidence="3">02402/16</strain>
        <tissue evidence="3">Leaf</tissue>
    </source>
</reference>
<dbReference type="PANTHER" id="PTHR32141">
    <property type="match status" value="1"/>
</dbReference>
<dbReference type="Gene3D" id="3.80.10.10">
    <property type="entry name" value="Ribonuclease Inhibitor"/>
    <property type="match status" value="1"/>
</dbReference>
<feature type="domain" description="F-box/LRR-repeat protein 15/At3g58940/PEG3-like LRR" evidence="2">
    <location>
        <begin position="128"/>
        <end position="348"/>
    </location>
</feature>
<dbReference type="Proteomes" id="UP001231189">
    <property type="component" value="Unassembled WGS sequence"/>
</dbReference>
<organism evidence="3 4">
    <name type="scientific">Lolium multiflorum</name>
    <name type="common">Italian ryegrass</name>
    <name type="synonym">Lolium perenne subsp. multiflorum</name>
    <dbReference type="NCBI Taxonomy" id="4521"/>
    <lineage>
        <taxon>Eukaryota</taxon>
        <taxon>Viridiplantae</taxon>
        <taxon>Streptophyta</taxon>
        <taxon>Embryophyta</taxon>
        <taxon>Tracheophyta</taxon>
        <taxon>Spermatophyta</taxon>
        <taxon>Magnoliopsida</taxon>
        <taxon>Liliopsida</taxon>
        <taxon>Poales</taxon>
        <taxon>Poaceae</taxon>
        <taxon>BOP clade</taxon>
        <taxon>Pooideae</taxon>
        <taxon>Poodae</taxon>
        <taxon>Poeae</taxon>
        <taxon>Poeae Chloroplast Group 2 (Poeae type)</taxon>
        <taxon>Loliodinae</taxon>
        <taxon>Loliinae</taxon>
        <taxon>Lolium</taxon>
    </lineage>
</organism>
<comment type="caution">
    <text evidence="3">The sequence shown here is derived from an EMBL/GenBank/DDBJ whole genome shotgun (WGS) entry which is preliminary data.</text>
</comment>
<dbReference type="SUPFAM" id="SSF81383">
    <property type="entry name" value="F-box domain"/>
    <property type="match status" value="1"/>
</dbReference>
<evidence type="ECO:0000259" key="2">
    <source>
        <dbReference type="Pfam" id="PF24758"/>
    </source>
</evidence>
<dbReference type="Pfam" id="PF08387">
    <property type="entry name" value="FBD"/>
    <property type="match status" value="1"/>
</dbReference>
<dbReference type="InterPro" id="IPR053781">
    <property type="entry name" value="F-box_AtFBL13-like"/>
</dbReference>
<evidence type="ECO:0008006" key="5">
    <source>
        <dbReference type="Google" id="ProtNLM"/>
    </source>
</evidence>
<evidence type="ECO:0000259" key="1">
    <source>
        <dbReference type="Pfam" id="PF08387"/>
    </source>
</evidence>
<sequence length="480" mass="54032">MDAAAAAEMHVFKKPKPLRLYDQQAPLVGGDGGDDLDLDLINHLPDAILGTIVSLLPTKDGARTQAISRRWLALWRSHMAPLNLVANYQLSDDKSRVAVVSKILTDHPGPARRFSLNPTCSQSFQAEVDGWFRSASLAGLQELQVTNLPMKHYPLPQHALVRFSPTLRLLRLFGCQFPSLVAPLSFPFLEQLILYDVGISEDALETMISGSTVLKSVSLHGMRFSRLCISSPTLMSISFYALRSKGAITFKELVIRDAPCLERLLPIFPEEGPATIRVIRAPKLETLGFLSKEISTLRLGTIVFQKMIPVRLTSKMPTMKILALDVGENLDTVVDFLKCFPCLQKLYVISHQGNDMNNVRKYDPANPIECFELHLKKVVLKNYDADKKACIDFANFFILNAKVLKEMEIGILREQTDQWMWYHGTKLQVENRASRDALVKLRRDRYAIPANHGHTHDLSLTDPFEKSLCGHNKSARYQIL</sequence>
<feature type="domain" description="FBD" evidence="1">
    <location>
        <begin position="364"/>
        <end position="409"/>
    </location>
</feature>
<keyword evidence="4" id="KW-1185">Reference proteome</keyword>
<dbReference type="InterPro" id="IPR006566">
    <property type="entry name" value="FBD"/>
</dbReference>
<dbReference type="InterPro" id="IPR032675">
    <property type="entry name" value="LRR_dom_sf"/>
</dbReference>
<evidence type="ECO:0000313" key="3">
    <source>
        <dbReference type="EMBL" id="KAK1698646.1"/>
    </source>
</evidence>
<protein>
    <recommendedName>
        <fullName evidence="5">FBD domain-containing protein</fullName>
    </recommendedName>
</protein>
<dbReference type="InterPro" id="IPR055302">
    <property type="entry name" value="F-box_dom-containing"/>
</dbReference>
<dbReference type="EMBL" id="JAUUTY010000001">
    <property type="protein sequence ID" value="KAK1698646.1"/>
    <property type="molecule type" value="Genomic_DNA"/>
</dbReference>
<dbReference type="SUPFAM" id="SSF52047">
    <property type="entry name" value="RNI-like"/>
    <property type="match status" value="1"/>
</dbReference>
<dbReference type="Pfam" id="PF24758">
    <property type="entry name" value="LRR_At5g56370"/>
    <property type="match status" value="1"/>
</dbReference>
<dbReference type="CDD" id="cd22160">
    <property type="entry name" value="F-box_AtFBL13-like"/>
    <property type="match status" value="1"/>
</dbReference>
<proteinExistence type="predicted"/>
<dbReference type="PANTHER" id="PTHR32141:SF182">
    <property type="entry name" value="F-BOX DOMAIN-CONTAINING PROTEIN"/>
    <property type="match status" value="1"/>
</dbReference>
<evidence type="ECO:0000313" key="4">
    <source>
        <dbReference type="Proteomes" id="UP001231189"/>
    </source>
</evidence>
<dbReference type="InterPro" id="IPR055411">
    <property type="entry name" value="LRR_FXL15/At3g58940/PEG3-like"/>
</dbReference>